<evidence type="ECO:0000313" key="1">
    <source>
        <dbReference type="EMBL" id="MCS3918403.1"/>
    </source>
</evidence>
<dbReference type="RefSeq" id="WP_259094147.1">
    <property type="nucleotide sequence ID" value="NZ_CP130454.1"/>
</dbReference>
<dbReference type="Proteomes" id="UP001204798">
    <property type="component" value="Unassembled WGS sequence"/>
</dbReference>
<dbReference type="EMBL" id="JANUCP010000001">
    <property type="protein sequence ID" value="MCS3918403.1"/>
    <property type="molecule type" value="Genomic_DNA"/>
</dbReference>
<accession>A0ABT2ENA6</accession>
<comment type="caution">
    <text evidence="1">The sequence shown here is derived from an EMBL/GenBank/DDBJ whole genome shotgun (WGS) entry which is preliminary data.</text>
</comment>
<proteinExistence type="predicted"/>
<sequence length="119" mass="13797">MKSNVKRTVAAMTVEELRNFVKQVIEAERRKDCYVDDDGTLVFYTEKGYADYLRKVGKPPSKVKVVFLNEGGLKCRYSDHRLTPQEKRRLARIRKQTAEGRVVPGEVVLEKLRKRGIEI</sequence>
<gene>
    <name evidence="1" type="ORF">M2350_000800</name>
</gene>
<reference evidence="1 2" key="1">
    <citation type="submission" date="2022-08" db="EMBL/GenBank/DDBJ databases">
        <title>Bacterial and archaeal communities from various locations to study Microbial Dark Matter (Phase II).</title>
        <authorList>
            <person name="Stepanauskas R."/>
        </authorList>
    </citation>
    <scope>NUCLEOTIDE SEQUENCE [LARGE SCALE GENOMIC DNA]</scope>
    <source>
        <strain evidence="1 2">PD1</strain>
    </source>
</reference>
<name>A0ABT2ENA6_9BACT</name>
<evidence type="ECO:0000313" key="2">
    <source>
        <dbReference type="Proteomes" id="UP001204798"/>
    </source>
</evidence>
<organism evidence="1 2">
    <name type="scientific">Candidatus Fervidibacter sacchari</name>
    <dbReference type="NCBI Taxonomy" id="1448929"/>
    <lineage>
        <taxon>Bacteria</taxon>
        <taxon>Candidatus Fervidibacterota</taxon>
        <taxon>Candidatus Fervidibacter</taxon>
    </lineage>
</organism>
<keyword evidence="2" id="KW-1185">Reference proteome</keyword>
<protein>
    <submittedName>
        <fullName evidence="1">Uncharacterized protein</fullName>
    </submittedName>
</protein>